<dbReference type="AlphaFoldDB" id="A0A1S1N6D9"/>
<evidence type="ECO:0000313" key="1">
    <source>
        <dbReference type="EMBL" id="OHU94981.1"/>
    </source>
</evidence>
<dbReference type="Proteomes" id="UP000180253">
    <property type="component" value="Unassembled WGS sequence"/>
</dbReference>
<evidence type="ECO:0008006" key="3">
    <source>
        <dbReference type="Google" id="ProtNLM"/>
    </source>
</evidence>
<evidence type="ECO:0000313" key="2">
    <source>
        <dbReference type="Proteomes" id="UP000180253"/>
    </source>
</evidence>
<sequence>MIRLLLNKTLRSTAQRYDYDVGYMQDILTTDLSAFLRFMGFQTMASYSGNLPAEVVYAARLRAILFDDCGPCTQLVVNMALEAGISAEHIRAIIAKDVHQLPPEVALVVEFTDCVLAHNTQADELREKIQTVWGQKGLVSLGLAISSMRVYPTLKYTLGYGKSCSRITLNDLSLTPNIDRF</sequence>
<gene>
    <name evidence="1" type="ORF">BIW53_13270</name>
</gene>
<organism evidence="1 2">
    <name type="scientific">Pseudoalteromonas byunsanensis</name>
    <dbReference type="NCBI Taxonomy" id="327939"/>
    <lineage>
        <taxon>Bacteria</taxon>
        <taxon>Pseudomonadati</taxon>
        <taxon>Pseudomonadota</taxon>
        <taxon>Gammaproteobacteria</taxon>
        <taxon>Alteromonadales</taxon>
        <taxon>Pseudoalteromonadaceae</taxon>
        <taxon>Pseudoalteromonas</taxon>
    </lineage>
</organism>
<dbReference type="InterPro" id="IPR029032">
    <property type="entry name" value="AhpD-like"/>
</dbReference>
<dbReference type="SUPFAM" id="SSF69118">
    <property type="entry name" value="AhpD-like"/>
    <property type="match status" value="1"/>
</dbReference>
<dbReference type="STRING" id="327939.BIW53_13270"/>
<dbReference type="OrthoDB" id="287782at2"/>
<dbReference type="EMBL" id="MNAN01000032">
    <property type="protein sequence ID" value="OHU94981.1"/>
    <property type="molecule type" value="Genomic_DNA"/>
</dbReference>
<proteinExistence type="predicted"/>
<reference evidence="1 2" key="1">
    <citation type="submission" date="2016-10" db="EMBL/GenBank/DDBJ databases">
        <title>Pseudoalteromonas amylolytica sp. nov., isolated from the surface seawater.</title>
        <authorList>
            <person name="Wu Y.-H."/>
            <person name="Cheng H."/>
            <person name="Jin X.-B."/>
            <person name="Wang C.-S."/>
            <person name="Xu X.-W."/>
        </authorList>
    </citation>
    <scope>NUCLEOTIDE SEQUENCE [LARGE SCALE GENOMIC DNA]</scope>
    <source>
        <strain evidence="1 2">JCM 12483</strain>
    </source>
</reference>
<dbReference type="Gene3D" id="1.20.1290.10">
    <property type="entry name" value="AhpD-like"/>
    <property type="match status" value="1"/>
</dbReference>
<dbReference type="RefSeq" id="WP_070992497.1">
    <property type="nucleotide sequence ID" value="NZ_CBCSHD010000018.1"/>
</dbReference>
<accession>A0A1S1N6D9</accession>
<keyword evidence="2" id="KW-1185">Reference proteome</keyword>
<comment type="caution">
    <text evidence="1">The sequence shown here is derived from an EMBL/GenBank/DDBJ whole genome shotgun (WGS) entry which is preliminary data.</text>
</comment>
<name>A0A1S1N6D9_9GAMM</name>
<protein>
    <recommendedName>
        <fullName evidence="3">Carboxymuconolactone decarboxylase-like domain-containing protein</fullName>
    </recommendedName>
</protein>